<feature type="domain" description="DUF218" evidence="2">
    <location>
        <begin position="74"/>
        <end position="187"/>
    </location>
</feature>
<dbReference type="Proteomes" id="UP000041254">
    <property type="component" value="Unassembled WGS sequence"/>
</dbReference>
<dbReference type="OrthoDB" id="416758at2759"/>
<evidence type="ECO:0000259" key="2">
    <source>
        <dbReference type="Pfam" id="PF02698"/>
    </source>
</evidence>
<keyword evidence="1" id="KW-0472">Membrane</keyword>
<dbReference type="InParanoid" id="A0A0G4GFQ2"/>
<keyword evidence="1" id="KW-1133">Transmembrane helix</keyword>
<protein>
    <recommendedName>
        <fullName evidence="2">DUF218 domain-containing protein</fullName>
    </recommendedName>
</protein>
<dbReference type="InterPro" id="IPR003848">
    <property type="entry name" value="DUF218"/>
</dbReference>
<dbReference type="AlphaFoldDB" id="A0A0G4GFQ2"/>
<dbReference type="Pfam" id="PF02698">
    <property type="entry name" value="DUF218"/>
    <property type="match status" value="1"/>
</dbReference>
<dbReference type="CDD" id="cd06259">
    <property type="entry name" value="YdcF-like"/>
    <property type="match status" value="1"/>
</dbReference>
<evidence type="ECO:0000313" key="4">
    <source>
        <dbReference type="Proteomes" id="UP000041254"/>
    </source>
</evidence>
<dbReference type="EMBL" id="CDMY01000652">
    <property type="protein sequence ID" value="CEM28362.1"/>
    <property type="molecule type" value="Genomic_DNA"/>
</dbReference>
<sequence length="238" mass="26255">MLPFVEVAAKGYAPVSRSWSSVICAYLCPGSLRAFTISVLVLGAFLYILTVQARRIVNMMLVTLAPPRKAVLSDALLVLGGDRAREAAALTLLKDGHLLLSPSAMVIISSGALSHEDITALGLSTDHVIFDRRAVDTVTNFVTTGPLFREHRVRQVMVATSDYHARRGIAVARIVLGSFRMRVVPLVIASSEKMRQERGETRGRVIRDCLRAWLWVWAGLDLSSVTVWLHPTRQPRTI</sequence>
<reference evidence="3 4" key="1">
    <citation type="submission" date="2014-11" db="EMBL/GenBank/DDBJ databases">
        <authorList>
            <person name="Zhu J."/>
            <person name="Qi W."/>
            <person name="Song R."/>
        </authorList>
    </citation>
    <scope>NUCLEOTIDE SEQUENCE [LARGE SCALE GENOMIC DNA]</scope>
</reference>
<evidence type="ECO:0000256" key="1">
    <source>
        <dbReference type="SAM" id="Phobius"/>
    </source>
</evidence>
<evidence type="ECO:0000313" key="3">
    <source>
        <dbReference type="EMBL" id="CEM28362.1"/>
    </source>
</evidence>
<keyword evidence="1" id="KW-0812">Transmembrane</keyword>
<keyword evidence="4" id="KW-1185">Reference proteome</keyword>
<proteinExistence type="predicted"/>
<feature type="transmembrane region" description="Helical" evidence="1">
    <location>
        <begin position="20"/>
        <end position="49"/>
    </location>
</feature>
<gene>
    <name evidence="3" type="ORF">Vbra_17688</name>
</gene>
<dbReference type="OMA" id="WAFRAVG"/>
<name>A0A0G4GFQ2_VITBC</name>
<organism evidence="3 4">
    <name type="scientific">Vitrella brassicaformis (strain CCMP3155)</name>
    <dbReference type="NCBI Taxonomy" id="1169540"/>
    <lineage>
        <taxon>Eukaryota</taxon>
        <taxon>Sar</taxon>
        <taxon>Alveolata</taxon>
        <taxon>Colpodellida</taxon>
        <taxon>Vitrellaceae</taxon>
        <taxon>Vitrella</taxon>
    </lineage>
</organism>
<accession>A0A0G4GFQ2</accession>
<dbReference type="VEuPathDB" id="CryptoDB:Vbra_17688"/>